<dbReference type="InterPro" id="IPR025997">
    <property type="entry name" value="SBP_2_dom"/>
</dbReference>
<evidence type="ECO:0000313" key="6">
    <source>
        <dbReference type="EMBL" id="GIP53935.1"/>
    </source>
</evidence>
<keyword evidence="3" id="KW-0732">Signal</keyword>
<comment type="similarity">
    <text evidence="2">Belongs to the bacterial solute-binding protein 2 family.</text>
</comment>
<dbReference type="PANTHER" id="PTHR46847:SF3">
    <property type="entry name" value="GALACTOFURANOSE-BINDING PROTEIN YTFQ"/>
    <property type="match status" value="1"/>
</dbReference>
<evidence type="ECO:0000256" key="2">
    <source>
        <dbReference type="ARBA" id="ARBA00007639"/>
    </source>
</evidence>
<evidence type="ECO:0000256" key="1">
    <source>
        <dbReference type="ARBA" id="ARBA00004196"/>
    </source>
</evidence>
<dbReference type="CDD" id="cd06309">
    <property type="entry name" value="PBP1_galactofuranose_YtfQ-like"/>
    <property type="match status" value="1"/>
</dbReference>
<keyword evidence="4" id="KW-0472">Membrane</keyword>
<reference evidence="6 7" key="1">
    <citation type="submission" date="2021-03" db="EMBL/GenBank/DDBJ databases">
        <title>Antimicrobial resistance genes in bacteria isolated from Japanese honey, and their potential for conferring macrolide and lincosamide resistance in the American foulbrood pathogen Paenibacillus larvae.</title>
        <authorList>
            <person name="Okamoto M."/>
            <person name="Kumagai M."/>
            <person name="Kanamori H."/>
            <person name="Takamatsu D."/>
        </authorList>
    </citation>
    <scope>NUCLEOTIDE SEQUENCE [LARGE SCALE GENOMIC DNA]</scope>
    <source>
        <strain evidence="6 7">J42TS3</strain>
    </source>
</reference>
<name>A0ABQ4MEV4_9BACL</name>
<dbReference type="InterPro" id="IPR028082">
    <property type="entry name" value="Peripla_BP_I"/>
</dbReference>
<feature type="domain" description="Periplasmic binding protein" evidence="5">
    <location>
        <begin position="105"/>
        <end position="363"/>
    </location>
</feature>
<dbReference type="RefSeq" id="WP_244861555.1">
    <property type="nucleotide sequence ID" value="NZ_BOSL01000009.1"/>
</dbReference>
<keyword evidence="4" id="KW-0812">Transmembrane</keyword>
<keyword evidence="4" id="KW-1133">Transmembrane helix</keyword>
<evidence type="ECO:0000259" key="5">
    <source>
        <dbReference type="Pfam" id="PF13407"/>
    </source>
</evidence>
<comment type="caution">
    <text evidence="6">The sequence shown here is derived from an EMBL/GenBank/DDBJ whole genome shotgun (WGS) entry which is preliminary data.</text>
</comment>
<protein>
    <submittedName>
        <fullName evidence="6">LacI family transcriptional regulator</fullName>
    </submittedName>
</protein>
<sequence>MSEQNPKQYIEHYSILFTTQSQAHSHKPSITQHTRRFQVHILLPLFTLLILAGFAILAGCESPGTPASQTGAGTGGVDSPLTPTVGTVPAEGQLTTGKRQIVLGFSQLGTESDWRNANSQSVKEAAEEAGIELIFENAEQSQKKQFEAVRGFISRKVDVIAIAPVVQSGWDPILDEAQQAGIPVIIVDRAVDVEDASKYVTLIGSDFYEEGEKAGKFLVDKMAGTEGPVGIVELKGTAGSTPSIDRGRGFADTLQGHAKFKVLQSEYADFTHEQGREVMKSFLQEFGDGIGVLYAHNDDMALGAIEAIEAYGLKPGKDIVITSVDGTRRALESMIAGKINAVVECNPLLGPNLMQAVNELMEGRTLPKKIVTPESVFTEVTAELEVNNRKY</sequence>
<dbReference type="Gene3D" id="3.40.50.2300">
    <property type="match status" value="2"/>
</dbReference>
<feature type="transmembrane region" description="Helical" evidence="4">
    <location>
        <begin position="37"/>
        <end position="59"/>
    </location>
</feature>
<evidence type="ECO:0000256" key="3">
    <source>
        <dbReference type="ARBA" id="ARBA00022729"/>
    </source>
</evidence>
<organism evidence="6 7">
    <name type="scientific">Paenibacillus vini</name>
    <dbReference type="NCBI Taxonomy" id="1476024"/>
    <lineage>
        <taxon>Bacteria</taxon>
        <taxon>Bacillati</taxon>
        <taxon>Bacillota</taxon>
        <taxon>Bacilli</taxon>
        <taxon>Bacillales</taxon>
        <taxon>Paenibacillaceae</taxon>
        <taxon>Paenibacillus</taxon>
    </lineage>
</organism>
<dbReference type="PANTHER" id="PTHR46847">
    <property type="entry name" value="D-ALLOSE-BINDING PERIPLASMIC PROTEIN-RELATED"/>
    <property type="match status" value="1"/>
</dbReference>
<dbReference type="EMBL" id="BOSL01000009">
    <property type="protein sequence ID" value="GIP53935.1"/>
    <property type="molecule type" value="Genomic_DNA"/>
</dbReference>
<accession>A0ABQ4MEV4</accession>
<evidence type="ECO:0000313" key="7">
    <source>
        <dbReference type="Proteomes" id="UP000679992"/>
    </source>
</evidence>
<dbReference type="SUPFAM" id="SSF53822">
    <property type="entry name" value="Periplasmic binding protein-like I"/>
    <property type="match status" value="1"/>
</dbReference>
<keyword evidence="7" id="KW-1185">Reference proteome</keyword>
<dbReference type="Proteomes" id="UP000679992">
    <property type="component" value="Unassembled WGS sequence"/>
</dbReference>
<comment type="subcellular location">
    <subcellularLocation>
        <location evidence="1">Cell envelope</location>
    </subcellularLocation>
</comment>
<proteinExistence type="inferred from homology"/>
<dbReference type="Pfam" id="PF13407">
    <property type="entry name" value="Peripla_BP_4"/>
    <property type="match status" value="1"/>
</dbReference>
<gene>
    <name evidence="6" type="ORF">J42TS3_29700</name>
</gene>
<evidence type="ECO:0000256" key="4">
    <source>
        <dbReference type="SAM" id="Phobius"/>
    </source>
</evidence>